<dbReference type="SUPFAM" id="SSF143081">
    <property type="entry name" value="BB1717-like"/>
    <property type="match status" value="1"/>
</dbReference>
<protein>
    <recommendedName>
        <fullName evidence="8">Abasic site processing protein</fullName>
        <ecNumber evidence="8">3.4.-.-</ecNumber>
    </recommendedName>
</protein>
<dbReference type="GO" id="GO:0008233">
    <property type="term" value="F:peptidase activity"/>
    <property type="evidence" value="ECO:0007669"/>
    <property type="project" value="UniProtKB-KW"/>
</dbReference>
<dbReference type="GO" id="GO:0016829">
    <property type="term" value="F:lyase activity"/>
    <property type="evidence" value="ECO:0007669"/>
    <property type="project" value="UniProtKB-KW"/>
</dbReference>
<dbReference type="AlphaFoldDB" id="A0A0M4D120"/>
<dbReference type="Proteomes" id="UP000057158">
    <property type="component" value="Chromosome"/>
</dbReference>
<sequence>MCGRISTANISPSTLKAQFRLESIPSYLQSYNVAPTLQIPAIRQQDNTRTLSSLRWGLIPHWSEDKGTGVSAFNARVETLTQKPFFRDPFKSKRCIIPASGFYEWHKQGDKKQPYYIYRADKQPIAFAGLWDAWMEKETGEAIESCSIITVPATHRMAEIHDRMPAVLEAELFDTWLDPEFKETHVLQDILRALKPDVLEMYPVSSYVSNSRNDGEKCIERA</sequence>
<evidence type="ECO:0000256" key="7">
    <source>
        <dbReference type="ARBA" id="ARBA00023239"/>
    </source>
</evidence>
<evidence type="ECO:0000256" key="2">
    <source>
        <dbReference type="ARBA" id="ARBA00022670"/>
    </source>
</evidence>
<evidence type="ECO:0000256" key="4">
    <source>
        <dbReference type="ARBA" id="ARBA00022801"/>
    </source>
</evidence>
<dbReference type="GO" id="GO:0006508">
    <property type="term" value="P:proteolysis"/>
    <property type="evidence" value="ECO:0007669"/>
    <property type="project" value="UniProtKB-KW"/>
</dbReference>
<reference evidence="9 10" key="1">
    <citation type="submission" date="2015-07" db="EMBL/GenBank/DDBJ databases">
        <title>Isolation and Genomic Characterization of a Novel Halophilic Metal-Reducing Deltaproteobacterium from the Deep Subsurface.</title>
        <authorList>
            <person name="Badalamenti J.P."/>
            <person name="Summers Z.M."/>
            <person name="Gralnick J.A."/>
            <person name="Bond D.R."/>
        </authorList>
    </citation>
    <scope>NUCLEOTIDE SEQUENCE [LARGE SCALE GENOMIC DNA]</scope>
    <source>
        <strain evidence="9 10">WTL</strain>
    </source>
</reference>
<evidence type="ECO:0000256" key="3">
    <source>
        <dbReference type="ARBA" id="ARBA00022763"/>
    </source>
</evidence>
<dbReference type="Gene3D" id="3.90.1680.10">
    <property type="entry name" value="SOS response associated peptidase-like"/>
    <property type="match status" value="1"/>
</dbReference>
<dbReference type="PANTHER" id="PTHR13604:SF0">
    <property type="entry name" value="ABASIC SITE PROCESSING PROTEIN HMCES"/>
    <property type="match status" value="1"/>
</dbReference>
<comment type="similarity">
    <text evidence="1 8">Belongs to the SOS response-associated peptidase family.</text>
</comment>
<dbReference type="OrthoDB" id="6192129at2"/>
<evidence type="ECO:0000256" key="6">
    <source>
        <dbReference type="ARBA" id="ARBA00023125"/>
    </source>
</evidence>
<keyword evidence="2 8" id="KW-0645">Protease</keyword>
<organism evidence="9 10">
    <name type="scientific">Desulfuromonas soudanensis</name>
    <dbReference type="NCBI Taxonomy" id="1603606"/>
    <lineage>
        <taxon>Bacteria</taxon>
        <taxon>Pseudomonadati</taxon>
        <taxon>Thermodesulfobacteriota</taxon>
        <taxon>Desulfuromonadia</taxon>
        <taxon>Desulfuromonadales</taxon>
        <taxon>Desulfuromonadaceae</taxon>
        <taxon>Desulfuromonas</taxon>
    </lineage>
</organism>
<evidence type="ECO:0000256" key="5">
    <source>
        <dbReference type="ARBA" id="ARBA00023124"/>
    </source>
</evidence>
<evidence type="ECO:0000256" key="1">
    <source>
        <dbReference type="ARBA" id="ARBA00008136"/>
    </source>
</evidence>
<dbReference type="PANTHER" id="PTHR13604">
    <property type="entry name" value="DC12-RELATED"/>
    <property type="match status" value="1"/>
</dbReference>
<proteinExistence type="inferred from homology"/>
<evidence type="ECO:0000256" key="8">
    <source>
        <dbReference type="RuleBase" id="RU364100"/>
    </source>
</evidence>
<dbReference type="InterPro" id="IPR036590">
    <property type="entry name" value="SRAP-like"/>
</dbReference>
<dbReference type="GO" id="GO:0106300">
    <property type="term" value="P:protein-DNA covalent cross-linking repair"/>
    <property type="evidence" value="ECO:0007669"/>
    <property type="project" value="InterPro"/>
</dbReference>
<dbReference type="EC" id="3.4.-.-" evidence="8"/>
<dbReference type="STRING" id="1603606.DSOUD_1606"/>
<dbReference type="InterPro" id="IPR003738">
    <property type="entry name" value="SRAP"/>
</dbReference>
<gene>
    <name evidence="9" type="ORF">DSOUD_1606</name>
</gene>
<dbReference type="PATRIC" id="fig|1603606.3.peg.1749"/>
<evidence type="ECO:0000313" key="9">
    <source>
        <dbReference type="EMBL" id="ALC16384.1"/>
    </source>
</evidence>
<keyword evidence="7" id="KW-0456">Lyase</keyword>
<dbReference type="GO" id="GO:0003697">
    <property type="term" value="F:single-stranded DNA binding"/>
    <property type="evidence" value="ECO:0007669"/>
    <property type="project" value="InterPro"/>
</dbReference>
<dbReference type="RefSeq" id="WP_053550492.1">
    <property type="nucleotide sequence ID" value="NZ_CP010802.1"/>
</dbReference>
<evidence type="ECO:0000313" key="10">
    <source>
        <dbReference type="Proteomes" id="UP000057158"/>
    </source>
</evidence>
<keyword evidence="10" id="KW-1185">Reference proteome</keyword>
<accession>A0A0M4D120</accession>
<keyword evidence="4 8" id="KW-0378">Hydrolase</keyword>
<dbReference type="KEGG" id="des:DSOUD_1606"/>
<dbReference type="EMBL" id="CP010802">
    <property type="protein sequence ID" value="ALC16384.1"/>
    <property type="molecule type" value="Genomic_DNA"/>
</dbReference>
<keyword evidence="6" id="KW-0238">DNA-binding</keyword>
<dbReference type="Pfam" id="PF02586">
    <property type="entry name" value="SRAP"/>
    <property type="match status" value="1"/>
</dbReference>
<name>A0A0M4D120_9BACT</name>
<keyword evidence="5" id="KW-0190">Covalent protein-DNA linkage</keyword>
<keyword evidence="3" id="KW-0227">DNA damage</keyword>